<sequence>MSQLKDRRTSMRVTAENIVLNSGEWFTQNELNSIATCQQFELDEWELSGKIFSIHHDGTDYYPTYALDSKDYRPLDAMAKVISIFSGHKNGWGMAFWFMSANGCLGAVTPKSIIATEPERVLAAARDEIEGVAHG</sequence>
<geneLocation type="plasmid" evidence="1">
    <name>pECJS-B60-267</name>
</geneLocation>
<protein>
    <submittedName>
        <fullName evidence="1">Uncharacterized protein</fullName>
    </submittedName>
</protein>
<proteinExistence type="predicted"/>
<keyword evidence="1" id="KW-0614">Plasmid</keyword>
<evidence type="ECO:0000313" key="1">
    <source>
        <dbReference type="EMBL" id="AOF43621.1"/>
    </source>
</evidence>
<accession>A0A1B3IRC6</accession>
<reference evidence="1" key="1">
    <citation type="submission" date="2016-05" db="EMBL/GenBank/DDBJ databases">
        <title>Characterization of Diversified mcr-1 Coding Plasmids and the Potential Transmission Mechanism.</title>
        <authorList>
            <person name="Li R."/>
            <person name="Xie M."/>
            <person name="Zhou Y."/>
            <person name="Lin D."/>
            <person name="Chen S."/>
        </authorList>
    </citation>
    <scope>NUCLEOTIDE SEQUENCE</scope>
    <source>
        <strain evidence="1">JS-B60</strain>
        <plasmid evidence="1">pECJS-B60-267</plasmid>
    </source>
</reference>
<dbReference type="RefSeq" id="WP_034167712.1">
    <property type="nucleotide sequence ID" value="NZ_AP027801.1"/>
</dbReference>
<dbReference type="AlphaFoldDB" id="A0A1B3IRC6"/>
<organism evidence="1">
    <name type="scientific">Escherichia coli</name>
    <dbReference type="NCBI Taxonomy" id="562"/>
    <lineage>
        <taxon>Bacteria</taxon>
        <taxon>Pseudomonadati</taxon>
        <taxon>Pseudomonadota</taxon>
        <taxon>Gammaproteobacteria</taxon>
        <taxon>Enterobacterales</taxon>
        <taxon>Enterobacteriaceae</taxon>
        <taxon>Escherichia</taxon>
    </lineage>
</organism>
<dbReference type="EMBL" id="KX254341">
    <property type="protein sequence ID" value="AOF43621.1"/>
    <property type="molecule type" value="Genomic_DNA"/>
</dbReference>
<name>A0A1B3IRC6_ECOLX</name>